<feature type="region of interest" description="Disordered" evidence="1">
    <location>
        <begin position="1"/>
        <end position="57"/>
    </location>
</feature>
<feature type="non-terminal residue" evidence="2">
    <location>
        <position position="57"/>
    </location>
</feature>
<keyword evidence="3" id="KW-1185">Reference proteome</keyword>
<sequence>CADKDLIRRLSDERQHPETGRVFQREQWDPDVKKESVKKSSNIEDEEEEETEDLEEE</sequence>
<reference evidence="2 3" key="1">
    <citation type="submission" date="2024-05" db="EMBL/GenBank/DDBJ databases">
        <title>Genome sequencing and assembly of Indian major carp, Cirrhinus mrigala (Hamilton, 1822).</title>
        <authorList>
            <person name="Mohindra V."/>
            <person name="Chowdhury L.M."/>
            <person name="Lal K."/>
            <person name="Jena J.K."/>
        </authorList>
    </citation>
    <scope>NUCLEOTIDE SEQUENCE [LARGE SCALE GENOMIC DNA]</scope>
    <source>
        <strain evidence="2">CM1030</strain>
        <tissue evidence="2">Blood</tissue>
    </source>
</reference>
<feature type="compositionally biased region" description="Basic and acidic residues" evidence="1">
    <location>
        <begin position="1"/>
        <end position="42"/>
    </location>
</feature>
<protein>
    <submittedName>
        <fullName evidence="2">Uncharacterized protein</fullName>
    </submittedName>
</protein>
<name>A0ABD0NV14_CIRMR</name>
<dbReference type="AlphaFoldDB" id="A0ABD0NV14"/>
<feature type="compositionally biased region" description="Acidic residues" evidence="1">
    <location>
        <begin position="43"/>
        <end position="57"/>
    </location>
</feature>
<dbReference type="InterPro" id="IPR027417">
    <property type="entry name" value="P-loop_NTPase"/>
</dbReference>
<evidence type="ECO:0000313" key="2">
    <source>
        <dbReference type="EMBL" id="KAL0164796.1"/>
    </source>
</evidence>
<accession>A0ABD0NV14</accession>
<proteinExistence type="predicted"/>
<comment type="caution">
    <text evidence="2">The sequence shown here is derived from an EMBL/GenBank/DDBJ whole genome shotgun (WGS) entry which is preliminary data.</text>
</comment>
<dbReference type="EMBL" id="JAMKFB020000020">
    <property type="protein sequence ID" value="KAL0164796.1"/>
    <property type="molecule type" value="Genomic_DNA"/>
</dbReference>
<gene>
    <name evidence="2" type="ORF">M9458_040549</name>
</gene>
<dbReference type="Gene3D" id="3.40.50.300">
    <property type="entry name" value="P-loop containing nucleotide triphosphate hydrolases"/>
    <property type="match status" value="1"/>
</dbReference>
<evidence type="ECO:0000256" key="1">
    <source>
        <dbReference type="SAM" id="MobiDB-lite"/>
    </source>
</evidence>
<evidence type="ECO:0000313" key="3">
    <source>
        <dbReference type="Proteomes" id="UP001529510"/>
    </source>
</evidence>
<organism evidence="2 3">
    <name type="scientific">Cirrhinus mrigala</name>
    <name type="common">Mrigala</name>
    <dbReference type="NCBI Taxonomy" id="683832"/>
    <lineage>
        <taxon>Eukaryota</taxon>
        <taxon>Metazoa</taxon>
        <taxon>Chordata</taxon>
        <taxon>Craniata</taxon>
        <taxon>Vertebrata</taxon>
        <taxon>Euteleostomi</taxon>
        <taxon>Actinopterygii</taxon>
        <taxon>Neopterygii</taxon>
        <taxon>Teleostei</taxon>
        <taxon>Ostariophysi</taxon>
        <taxon>Cypriniformes</taxon>
        <taxon>Cyprinidae</taxon>
        <taxon>Labeoninae</taxon>
        <taxon>Labeonini</taxon>
        <taxon>Cirrhinus</taxon>
    </lineage>
</organism>
<feature type="non-terminal residue" evidence="2">
    <location>
        <position position="1"/>
    </location>
</feature>
<dbReference type="Proteomes" id="UP001529510">
    <property type="component" value="Unassembled WGS sequence"/>
</dbReference>